<reference evidence="10 11" key="1">
    <citation type="submission" date="2024-01" db="EMBL/GenBank/DDBJ databases">
        <title>Comparative genomics of Cryptococcus and Kwoniella reveals pathogenesis evolution and contrasting modes of karyotype evolution via chromosome fusion or intercentromeric recombination.</title>
        <authorList>
            <person name="Coelho M.A."/>
            <person name="David-Palma M."/>
            <person name="Shea T."/>
            <person name="Bowers K."/>
            <person name="McGinley-Smith S."/>
            <person name="Mohammad A.W."/>
            <person name="Gnirke A."/>
            <person name="Yurkov A.M."/>
            <person name="Nowrousian M."/>
            <person name="Sun S."/>
            <person name="Cuomo C.A."/>
            <person name="Heitman J."/>
        </authorList>
    </citation>
    <scope>NUCLEOTIDE SEQUENCE [LARGE SCALE GENOMIC DNA]</scope>
    <source>
        <strain evidence="10">CBS 11374</strain>
    </source>
</reference>
<evidence type="ECO:0000256" key="3">
    <source>
        <dbReference type="ARBA" id="ARBA00022679"/>
    </source>
</evidence>
<feature type="binding site" evidence="7">
    <location>
        <position position="216"/>
    </location>
    <ligand>
        <name>Zn(2+)</name>
        <dbReference type="ChEBI" id="CHEBI:29105"/>
    </ligand>
</feature>
<keyword evidence="7" id="KW-0862">Zinc</keyword>
<sequence>MTIHIPLSTPGAGPSKYASWSSDPQDDLAAVVRTLRSSKKMVVVSGAGVSTAADIPDFRSSTGLFHDNGYTSGKGKARGDQVKDLFHVKCLSSSTLLAQHYSLITSLASLAISANPTCFHSYLSELASSGRLLRCYTQNIDNLESKAGLQVGIPLPKKPRGKSQKQKATTVHENRIPEVIPLHGLLDTLHCVLCQTVIPLEPYLPLPEHVIPCPTCQLASTIRAALSERTRRSGHLRASVILYGEEHPQGDLIGSIVEKDLKSVDCLLVIGTSLSVPGVKRIVKEMSKSTKARKGKVILVNDEYPKGLNGAGSGGGDWRDIFDFWLQIDIQSFIKDYLTNEDYITSIPKEEKKIPITPRKMNKLVYPPTPESLDRPSKAPDQAMLTPTKSKKRKEIEVVIPTPTSTMKRKYVKRQREVSPSPMPKGN</sequence>
<evidence type="ECO:0000313" key="10">
    <source>
        <dbReference type="EMBL" id="WRT68273.1"/>
    </source>
</evidence>
<keyword evidence="7" id="KW-0479">Metal-binding</keyword>
<dbReference type="PROSITE" id="PS50305">
    <property type="entry name" value="SIRTUIN"/>
    <property type="match status" value="1"/>
</dbReference>
<dbReference type="InterPro" id="IPR050134">
    <property type="entry name" value="NAD-dep_sirtuin_deacylases"/>
</dbReference>
<protein>
    <recommendedName>
        <fullName evidence="9">Deacetylase sirtuin-type domain-containing protein</fullName>
    </recommendedName>
</protein>
<dbReference type="InterPro" id="IPR003000">
    <property type="entry name" value="Sirtuin"/>
</dbReference>
<evidence type="ECO:0000256" key="2">
    <source>
        <dbReference type="ARBA" id="ARBA00006924"/>
    </source>
</evidence>
<feature type="region of interest" description="Disordered" evidence="8">
    <location>
        <begin position="362"/>
        <end position="427"/>
    </location>
</feature>
<gene>
    <name evidence="10" type="ORF">IL334_005249</name>
</gene>
<feature type="binding site" evidence="7">
    <location>
        <position position="194"/>
    </location>
    <ligand>
        <name>Zn(2+)</name>
        <dbReference type="ChEBI" id="CHEBI:29105"/>
    </ligand>
</feature>
<evidence type="ECO:0000256" key="7">
    <source>
        <dbReference type="PROSITE-ProRule" id="PRU00236"/>
    </source>
</evidence>
<dbReference type="PANTHER" id="PTHR11085">
    <property type="entry name" value="NAD-DEPENDENT PROTEIN DEACYLASE SIRTUIN-5, MITOCHONDRIAL-RELATED"/>
    <property type="match status" value="1"/>
</dbReference>
<evidence type="ECO:0000313" key="11">
    <source>
        <dbReference type="Proteomes" id="UP001329825"/>
    </source>
</evidence>
<keyword evidence="6" id="KW-0496">Mitochondrion</keyword>
<dbReference type="Pfam" id="PF02146">
    <property type="entry name" value="SIR2"/>
    <property type="match status" value="1"/>
</dbReference>
<dbReference type="Gene3D" id="3.40.50.1220">
    <property type="entry name" value="TPP-binding domain"/>
    <property type="match status" value="1"/>
</dbReference>
<evidence type="ECO:0000256" key="8">
    <source>
        <dbReference type="SAM" id="MobiDB-lite"/>
    </source>
</evidence>
<accession>A0ABZ1D2M1</accession>
<dbReference type="InterPro" id="IPR026590">
    <property type="entry name" value="Ssirtuin_cat_dom"/>
</dbReference>
<evidence type="ECO:0000256" key="5">
    <source>
        <dbReference type="ARBA" id="ARBA00023027"/>
    </source>
</evidence>
<comment type="subcellular location">
    <subcellularLocation>
        <location evidence="1">Mitochondrion</location>
    </subcellularLocation>
</comment>
<feature type="active site" description="Proton acceptor" evidence="7">
    <location>
        <position position="183"/>
    </location>
</feature>
<dbReference type="SUPFAM" id="SSF52467">
    <property type="entry name" value="DHS-like NAD/FAD-binding domain"/>
    <property type="match status" value="1"/>
</dbReference>
<keyword evidence="3" id="KW-0808">Transferase</keyword>
<evidence type="ECO:0000256" key="6">
    <source>
        <dbReference type="ARBA" id="ARBA00023128"/>
    </source>
</evidence>
<dbReference type="PANTHER" id="PTHR11085:SF15">
    <property type="entry name" value="NAD-DEPENDENT HISTONE DEACETYLASE HST4"/>
    <property type="match status" value="1"/>
</dbReference>
<dbReference type="EMBL" id="CP141887">
    <property type="protein sequence ID" value="WRT68273.1"/>
    <property type="molecule type" value="Genomic_DNA"/>
</dbReference>
<organism evidence="10 11">
    <name type="scientific">Kwoniella shivajii</name>
    <dbReference type="NCBI Taxonomy" id="564305"/>
    <lineage>
        <taxon>Eukaryota</taxon>
        <taxon>Fungi</taxon>
        <taxon>Dikarya</taxon>
        <taxon>Basidiomycota</taxon>
        <taxon>Agaricomycotina</taxon>
        <taxon>Tremellomycetes</taxon>
        <taxon>Tremellales</taxon>
        <taxon>Cryptococcaceae</taxon>
        <taxon>Kwoniella</taxon>
    </lineage>
</organism>
<feature type="domain" description="Deacetylase sirtuin-type" evidence="9">
    <location>
        <begin position="21"/>
        <end position="353"/>
    </location>
</feature>
<name>A0ABZ1D2M1_9TREE</name>
<dbReference type="InterPro" id="IPR029035">
    <property type="entry name" value="DHS-like_NAD/FAD-binding_dom"/>
</dbReference>
<keyword evidence="4" id="KW-0809">Transit peptide</keyword>
<keyword evidence="11" id="KW-1185">Reference proteome</keyword>
<proteinExistence type="inferred from homology"/>
<keyword evidence="5" id="KW-0520">NAD</keyword>
<dbReference type="GeneID" id="87957380"/>
<dbReference type="Proteomes" id="UP001329825">
    <property type="component" value="Chromosome 7"/>
</dbReference>
<evidence type="ECO:0000256" key="4">
    <source>
        <dbReference type="ARBA" id="ARBA00022946"/>
    </source>
</evidence>
<feature type="region of interest" description="Disordered" evidence="8">
    <location>
        <begin position="1"/>
        <end position="20"/>
    </location>
</feature>
<evidence type="ECO:0000256" key="1">
    <source>
        <dbReference type="ARBA" id="ARBA00004173"/>
    </source>
</evidence>
<feature type="binding site" evidence="7">
    <location>
        <position position="191"/>
    </location>
    <ligand>
        <name>Zn(2+)</name>
        <dbReference type="ChEBI" id="CHEBI:29105"/>
    </ligand>
</feature>
<dbReference type="RefSeq" id="XP_062793013.1">
    <property type="nucleotide sequence ID" value="XM_062936962.1"/>
</dbReference>
<comment type="similarity">
    <text evidence="2">Belongs to the sirtuin family. Class I subfamily.</text>
</comment>
<evidence type="ECO:0000259" key="9">
    <source>
        <dbReference type="PROSITE" id="PS50305"/>
    </source>
</evidence>
<feature type="binding site" evidence="7">
    <location>
        <position position="213"/>
    </location>
    <ligand>
        <name>Zn(2+)</name>
        <dbReference type="ChEBI" id="CHEBI:29105"/>
    </ligand>
</feature>